<dbReference type="InterPro" id="IPR036236">
    <property type="entry name" value="Znf_C2H2_sf"/>
</dbReference>
<dbReference type="InterPro" id="IPR013087">
    <property type="entry name" value="Znf_C2H2_type"/>
</dbReference>
<feature type="domain" description="C2H2-type" evidence="8">
    <location>
        <begin position="427"/>
        <end position="455"/>
    </location>
</feature>
<dbReference type="PROSITE" id="PS00028">
    <property type="entry name" value="ZINC_FINGER_C2H2_1"/>
    <property type="match status" value="6"/>
</dbReference>
<dbReference type="SMART" id="SM00355">
    <property type="entry name" value="ZnF_C2H2"/>
    <property type="match status" value="8"/>
</dbReference>
<evidence type="ECO:0000256" key="7">
    <source>
        <dbReference type="SAM" id="SignalP"/>
    </source>
</evidence>
<feature type="binding site" evidence="6">
    <location>
        <position position="109"/>
    </location>
    <ligand>
        <name>Zn(2+)</name>
        <dbReference type="ChEBI" id="CHEBI:29105"/>
    </ligand>
</feature>
<organism evidence="10 11">
    <name type="scientific">Clunio marinus</name>
    <dbReference type="NCBI Taxonomy" id="568069"/>
    <lineage>
        <taxon>Eukaryota</taxon>
        <taxon>Metazoa</taxon>
        <taxon>Ecdysozoa</taxon>
        <taxon>Arthropoda</taxon>
        <taxon>Hexapoda</taxon>
        <taxon>Insecta</taxon>
        <taxon>Pterygota</taxon>
        <taxon>Neoptera</taxon>
        <taxon>Endopterygota</taxon>
        <taxon>Diptera</taxon>
        <taxon>Nematocera</taxon>
        <taxon>Chironomoidea</taxon>
        <taxon>Chironomidae</taxon>
        <taxon>Clunio</taxon>
    </lineage>
</organism>
<dbReference type="InterPro" id="IPR012934">
    <property type="entry name" value="Znf_AD"/>
</dbReference>
<evidence type="ECO:0000313" key="10">
    <source>
        <dbReference type="EMBL" id="CRK96197.1"/>
    </source>
</evidence>
<accession>A0A1J1I7D8</accession>
<keyword evidence="4 6" id="KW-0862">Zinc</keyword>
<keyword evidence="1 6" id="KW-0479">Metal-binding</keyword>
<evidence type="ECO:0000259" key="8">
    <source>
        <dbReference type="PROSITE" id="PS50157"/>
    </source>
</evidence>
<keyword evidence="2" id="KW-0677">Repeat</keyword>
<keyword evidence="3 5" id="KW-0863">Zinc-finger</keyword>
<sequence length="545" mass="63978">MNSSWNARYVLRLWNLMSISIFDCLGSSFTIASSKNPAESMDFTDSKVNDMTSFQNLTQNSYCRLCLEYFDENETQITINNQINNQFLEITQTTLTASENYSKVICDNCFELFKDFTILRRKLIDNQKTLKKIYNSQKENKKKLKRDEIFTSTKLDFEKGEVNQELTVSDEDLDELNTFEKLKFPYQKNDNKKHELEESEVNQELTVSDEDLDELNTFEKLKFPYHKNDNTKHDLEEGEVNLELTFYDEDETTTNGNLTAANDMKMCGICGLWCASSSYENHYERVHLNQRKYFCDHCGHSAFYKHHLIDHTRAHLKIRPFSCHICSATFTFKQNLKRHLAIHVGDFVCSIDGCSTGFNSKYALNLHKKKNHESFRCKCKRNFSNKFMLSQHQEQPCDNKTCHVCGKSFVTVRNLKIHLDIHQSPKFHCEICKKKFHGQETLKMHIKNMHNDCKEFHCQYCDAEFAKKASLENHIRVVHLKQKLPCKVRGCNESFSHKGLFKKHILAFHSDLGQTEVNRLMDEIKTMQFTFKDETENQMNKTDCE</sequence>
<dbReference type="SUPFAM" id="SSF57667">
    <property type="entry name" value="beta-beta-alpha zinc fingers"/>
    <property type="match status" value="4"/>
</dbReference>
<dbReference type="STRING" id="568069.A0A1J1I7D8"/>
<evidence type="ECO:0000313" key="11">
    <source>
        <dbReference type="Proteomes" id="UP000183832"/>
    </source>
</evidence>
<dbReference type="PANTHER" id="PTHR24379">
    <property type="entry name" value="KRAB AND ZINC FINGER DOMAIN-CONTAINING"/>
    <property type="match status" value="1"/>
</dbReference>
<evidence type="ECO:0000256" key="3">
    <source>
        <dbReference type="ARBA" id="ARBA00022771"/>
    </source>
</evidence>
<feature type="domain" description="C2H2-type" evidence="8">
    <location>
        <begin position="321"/>
        <end position="348"/>
    </location>
</feature>
<feature type="domain" description="C2H2-type" evidence="8">
    <location>
        <begin position="456"/>
        <end position="484"/>
    </location>
</feature>
<protein>
    <submittedName>
        <fullName evidence="10">CLUMA_CG009626, isoform A</fullName>
    </submittedName>
</protein>
<dbReference type="SUPFAM" id="SSF57716">
    <property type="entry name" value="Glucocorticoid receptor-like (DNA-binding domain)"/>
    <property type="match status" value="1"/>
</dbReference>
<feature type="chain" id="PRO_5012113951" evidence="7">
    <location>
        <begin position="27"/>
        <end position="545"/>
    </location>
</feature>
<feature type="domain" description="C2H2-type" evidence="8">
    <location>
        <begin position="400"/>
        <end position="427"/>
    </location>
</feature>
<evidence type="ECO:0000256" key="2">
    <source>
        <dbReference type="ARBA" id="ARBA00022737"/>
    </source>
</evidence>
<evidence type="ECO:0000256" key="5">
    <source>
        <dbReference type="PROSITE-ProRule" id="PRU00042"/>
    </source>
</evidence>
<dbReference type="Proteomes" id="UP000183832">
    <property type="component" value="Unassembled WGS sequence"/>
</dbReference>
<dbReference type="EMBL" id="CVRI01000043">
    <property type="protein sequence ID" value="CRK96197.1"/>
    <property type="molecule type" value="Genomic_DNA"/>
</dbReference>
<gene>
    <name evidence="10" type="ORF">CLUMA_CG009626</name>
</gene>
<feature type="domain" description="ZAD" evidence="9">
    <location>
        <begin position="61"/>
        <end position="133"/>
    </location>
</feature>
<dbReference type="OrthoDB" id="6077919at2759"/>
<feature type="binding site" evidence="6">
    <location>
        <position position="63"/>
    </location>
    <ligand>
        <name>Zn(2+)</name>
        <dbReference type="ChEBI" id="CHEBI:29105"/>
    </ligand>
</feature>
<evidence type="ECO:0000256" key="1">
    <source>
        <dbReference type="ARBA" id="ARBA00022723"/>
    </source>
</evidence>
<dbReference type="AlphaFoldDB" id="A0A1J1I7D8"/>
<reference evidence="10 11" key="1">
    <citation type="submission" date="2015-04" db="EMBL/GenBank/DDBJ databases">
        <authorList>
            <person name="Syromyatnikov M.Y."/>
            <person name="Popov V.N."/>
        </authorList>
    </citation>
    <scope>NUCLEOTIDE SEQUENCE [LARGE SCALE GENOMIC DNA]</scope>
</reference>
<name>A0A1J1I7D8_9DIPT</name>
<dbReference type="FunFam" id="3.30.160.60:FF:000100">
    <property type="entry name" value="Zinc finger 45-like"/>
    <property type="match status" value="1"/>
</dbReference>
<evidence type="ECO:0000256" key="4">
    <source>
        <dbReference type="ARBA" id="ARBA00022833"/>
    </source>
</evidence>
<feature type="domain" description="C2H2-type" evidence="8">
    <location>
        <begin position="347"/>
        <end position="377"/>
    </location>
</feature>
<dbReference type="Pfam" id="PF00096">
    <property type="entry name" value="zf-C2H2"/>
    <property type="match status" value="3"/>
</dbReference>
<keyword evidence="11" id="KW-1185">Reference proteome</keyword>
<evidence type="ECO:0000256" key="6">
    <source>
        <dbReference type="PROSITE-ProRule" id="PRU01263"/>
    </source>
</evidence>
<feature type="binding site" evidence="6">
    <location>
        <position position="66"/>
    </location>
    <ligand>
        <name>Zn(2+)</name>
        <dbReference type="ChEBI" id="CHEBI:29105"/>
    </ligand>
</feature>
<dbReference type="PROSITE" id="PS50157">
    <property type="entry name" value="ZINC_FINGER_C2H2_2"/>
    <property type="match status" value="6"/>
</dbReference>
<keyword evidence="7" id="KW-0732">Signal</keyword>
<dbReference type="SMART" id="SM00868">
    <property type="entry name" value="zf-AD"/>
    <property type="match status" value="1"/>
</dbReference>
<feature type="signal peptide" evidence="7">
    <location>
        <begin position="1"/>
        <end position="26"/>
    </location>
</feature>
<feature type="domain" description="C2H2-type" evidence="8">
    <location>
        <begin position="293"/>
        <end position="320"/>
    </location>
</feature>
<proteinExistence type="predicted"/>
<dbReference type="PANTHER" id="PTHR24379:SF121">
    <property type="entry name" value="C2H2-TYPE DOMAIN-CONTAINING PROTEIN"/>
    <property type="match status" value="1"/>
</dbReference>
<dbReference type="GO" id="GO:0005634">
    <property type="term" value="C:nucleus"/>
    <property type="evidence" value="ECO:0007669"/>
    <property type="project" value="InterPro"/>
</dbReference>
<evidence type="ECO:0000259" key="9">
    <source>
        <dbReference type="PROSITE" id="PS51915"/>
    </source>
</evidence>
<feature type="binding site" evidence="6">
    <location>
        <position position="106"/>
    </location>
    <ligand>
        <name>Zn(2+)</name>
        <dbReference type="ChEBI" id="CHEBI:29105"/>
    </ligand>
</feature>
<dbReference type="PROSITE" id="PS51915">
    <property type="entry name" value="ZAD"/>
    <property type="match status" value="1"/>
</dbReference>
<dbReference type="GO" id="GO:0008270">
    <property type="term" value="F:zinc ion binding"/>
    <property type="evidence" value="ECO:0007669"/>
    <property type="project" value="UniProtKB-UniRule"/>
</dbReference>
<dbReference type="Gene3D" id="3.30.160.60">
    <property type="entry name" value="Classic Zinc Finger"/>
    <property type="match status" value="4"/>
</dbReference>